<feature type="transmembrane region" description="Helical" evidence="1">
    <location>
        <begin position="100"/>
        <end position="119"/>
    </location>
</feature>
<geneLocation type="plasmid" evidence="4">
    <name>pmdjk44.1</name>
</geneLocation>
<dbReference type="OrthoDB" id="3675041at2"/>
<feature type="transmembrane region" description="Helical" evidence="1">
    <location>
        <begin position="173"/>
        <end position="195"/>
    </location>
</feature>
<proteinExistence type="predicted"/>
<keyword evidence="1" id="KW-0472">Membrane</keyword>
<keyword evidence="1" id="KW-0812">Transmembrane</keyword>
<dbReference type="InterPro" id="IPR046675">
    <property type="entry name" value="DUF6545"/>
</dbReference>
<dbReference type="Proteomes" id="UP000195880">
    <property type="component" value="Plasmid pMDJK44.1"/>
</dbReference>
<dbReference type="EMBL" id="CP023976">
    <property type="protein sequence ID" value="ATM24576.1"/>
    <property type="molecule type" value="Genomic_DNA"/>
</dbReference>
<feature type="transmembrane region" description="Helical" evidence="1">
    <location>
        <begin position="70"/>
        <end position="88"/>
    </location>
</feature>
<gene>
    <name evidence="3" type="ORF">SMD44_p10077</name>
</gene>
<name>A0A291W4J5_9ACTN</name>
<dbReference type="NCBIfam" id="NF042915">
    <property type="entry name" value="MAB_1171c_fam"/>
    <property type="match status" value="1"/>
</dbReference>
<feature type="domain" description="DUF6545" evidence="2">
    <location>
        <begin position="244"/>
        <end position="360"/>
    </location>
</feature>
<dbReference type="AlphaFoldDB" id="A0A291W4J5"/>
<evidence type="ECO:0000313" key="4">
    <source>
        <dbReference type="Proteomes" id="UP000195880"/>
    </source>
</evidence>
<evidence type="ECO:0000256" key="1">
    <source>
        <dbReference type="SAM" id="Phobius"/>
    </source>
</evidence>
<keyword evidence="3" id="KW-0614">Plasmid</keyword>
<accession>A0A291W4J5</accession>
<evidence type="ECO:0000259" key="2">
    <source>
        <dbReference type="Pfam" id="PF20182"/>
    </source>
</evidence>
<keyword evidence="4" id="KW-1185">Reference proteome</keyword>
<protein>
    <recommendedName>
        <fullName evidence="2">DUF6545 domain-containing protein</fullName>
    </recommendedName>
</protein>
<sequence>MSYAIFFVALAAAMAWKSYQRTRAPDNPCLRWLTRCLGCAAAAFPLSVQEGRQLVDGVFVAGTAKLLQDVLVLAMCLAILVFYLYSAGEGPAVRQRVRREIVVFAGVVTVVMTTALTSPHRAVLHSEFHDADMTAPQALTFYGGLGMYMLYALSAAGLRTFRYARMSRGPDAVGLWTVTAGLVGMVATTAARSLFMLLRAGGVTVSDGLTIATGWMLVFSTPVFVLGLIWPGLRAGYAAGRLRLEHRRVYHRLEPLWRLLSSAYPDMVLPGTGRGTAFRYARRVIECRDGLIRIGPRIGTGPPADAMEPRELARRLQRAADDIHSGNTDPSRTEPLAVTKHLRSEAEEIRHLVAVSEALRLLPAGTA</sequence>
<dbReference type="Pfam" id="PF20182">
    <property type="entry name" value="DUF6545"/>
    <property type="match status" value="1"/>
</dbReference>
<reference evidence="3 4" key="1">
    <citation type="submission" date="2017-10" db="EMBL/GenBank/DDBJ databases">
        <title>Streptomyces alboflavus Genome sequencing and assembly.</title>
        <authorList>
            <person name="Wang Y."/>
            <person name="Du B."/>
            <person name="Ding Y."/>
            <person name="Liu H."/>
            <person name="Hou Q."/>
            <person name="Liu K."/>
            <person name="Wang C."/>
            <person name="Yao L."/>
        </authorList>
    </citation>
    <scope>NUCLEOTIDE SEQUENCE [LARGE SCALE GENOMIC DNA]</scope>
    <source>
        <strain evidence="3 4">MDJK44</strain>
        <plasmid evidence="4">Plasmid pmdjk44.1</plasmid>
    </source>
</reference>
<keyword evidence="1" id="KW-1133">Transmembrane helix</keyword>
<feature type="transmembrane region" description="Helical" evidence="1">
    <location>
        <begin position="215"/>
        <end position="233"/>
    </location>
</feature>
<feature type="transmembrane region" description="Helical" evidence="1">
    <location>
        <begin position="139"/>
        <end position="161"/>
    </location>
</feature>
<dbReference type="KEGG" id="salf:SMD44_p10077"/>
<organism evidence="3 4">
    <name type="scientific">Streptomyces alboflavus</name>
    <dbReference type="NCBI Taxonomy" id="67267"/>
    <lineage>
        <taxon>Bacteria</taxon>
        <taxon>Bacillati</taxon>
        <taxon>Actinomycetota</taxon>
        <taxon>Actinomycetes</taxon>
        <taxon>Kitasatosporales</taxon>
        <taxon>Streptomycetaceae</taxon>
        <taxon>Streptomyces</taxon>
    </lineage>
</organism>
<dbReference type="RefSeq" id="WP_100112416.1">
    <property type="nucleotide sequence ID" value="NZ_CP023976.1"/>
</dbReference>
<evidence type="ECO:0000313" key="3">
    <source>
        <dbReference type="EMBL" id="ATM24576.1"/>
    </source>
</evidence>
<dbReference type="InterPro" id="IPR050039">
    <property type="entry name" value="MAB_1171c-like"/>
</dbReference>